<feature type="region of interest" description="Disordered" evidence="1">
    <location>
        <begin position="69"/>
        <end position="92"/>
    </location>
</feature>
<sequence length="92" mass="9746" precursor="true">MNQIPLLFVACLLTTVLGCYPAESESESALRTQSDDVAAPALNVQSDSIPPSVDAGMLADGLDRTQRINAATKPATDPSTLFESNPKRDPTK</sequence>
<reference evidence="4 5" key="1">
    <citation type="submission" date="2019-02" db="EMBL/GenBank/DDBJ databases">
        <title>Deep-cultivation of Planctomycetes and their phenomic and genomic characterization uncovers novel biology.</title>
        <authorList>
            <person name="Wiegand S."/>
            <person name="Jogler M."/>
            <person name="Boedeker C."/>
            <person name="Pinto D."/>
            <person name="Vollmers J."/>
            <person name="Rivas-Marin E."/>
            <person name="Kohn T."/>
            <person name="Peeters S.H."/>
            <person name="Heuer A."/>
            <person name="Rast P."/>
            <person name="Oberbeckmann S."/>
            <person name="Bunk B."/>
            <person name="Jeske O."/>
            <person name="Meyerdierks A."/>
            <person name="Storesund J.E."/>
            <person name="Kallscheuer N."/>
            <person name="Luecker S."/>
            <person name="Lage O.M."/>
            <person name="Pohl T."/>
            <person name="Merkel B.J."/>
            <person name="Hornburger P."/>
            <person name="Mueller R.-W."/>
            <person name="Bruemmer F."/>
            <person name="Labrenz M."/>
            <person name="Spormann A.M."/>
            <person name="Op Den Camp H."/>
            <person name="Overmann J."/>
            <person name="Amann R."/>
            <person name="Jetten M.S.M."/>
            <person name="Mascher T."/>
            <person name="Medema M.H."/>
            <person name="Devos D.P."/>
            <person name="Kaster A.-K."/>
            <person name="Ovreas L."/>
            <person name="Rohde M."/>
            <person name="Galperin M.Y."/>
            <person name="Jogler C."/>
        </authorList>
    </citation>
    <scope>NUCLEOTIDE SEQUENCE [LARGE SCALE GENOMIC DNA]</scope>
    <source>
        <strain evidence="4 5">CA13</strain>
    </source>
</reference>
<name>A0A5C5YY54_9BACT</name>
<evidence type="ECO:0000313" key="3">
    <source>
        <dbReference type="EMBL" id="TWT75801.1"/>
    </source>
</evidence>
<evidence type="ECO:0000313" key="4">
    <source>
        <dbReference type="EMBL" id="TWT79571.1"/>
    </source>
</evidence>
<proteinExistence type="predicted"/>
<dbReference type="Proteomes" id="UP000315010">
    <property type="component" value="Unassembled WGS sequence"/>
</dbReference>
<protein>
    <submittedName>
        <fullName evidence="4">Uncharacterized protein</fullName>
    </submittedName>
</protein>
<evidence type="ECO:0000313" key="5">
    <source>
        <dbReference type="Proteomes" id="UP000315010"/>
    </source>
</evidence>
<evidence type="ECO:0000256" key="2">
    <source>
        <dbReference type="SAM" id="SignalP"/>
    </source>
</evidence>
<feature type="chain" id="PRO_5036139014" evidence="2">
    <location>
        <begin position="22"/>
        <end position="92"/>
    </location>
</feature>
<gene>
    <name evidence="4" type="ORF">CA13_09750</name>
    <name evidence="3" type="ORF">CA13_73750</name>
</gene>
<comment type="caution">
    <text evidence="4">The sequence shown here is derived from an EMBL/GenBank/DDBJ whole genome shotgun (WGS) entry which is preliminary data.</text>
</comment>
<feature type="signal peptide" evidence="2">
    <location>
        <begin position="1"/>
        <end position="21"/>
    </location>
</feature>
<organism evidence="4 5">
    <name type="scientific">Novipirellula herctigrandis</name>
    <dbReference type="NCBI Taxonomy" id="2527986"/>
    <lineage>
        <taxon>Bacteria</taxon>
        <taxon>Pseudomonadati</taxon>
        <taxon>Planctomycetota</taxon>
        <taxon>Planctomycetia</taxon>
        <taxon>Pirellulales</taxon>
        <taxon>Pirellulaceae</taxon>
        <taxon>Novipirellula</taxon>
    </lineage>
</organism>
<evidence type="ECO:0000256" key="1">
    <source>
        <dbReference type="SAM" id="MobiDB-lite"/>
    </source>
</evidence>
<dbReference type="EMBL" id="SJPJ01000001">
    <property type="protein sequence ID" value="TWT79571.1"/>
    <property type="molecule type" value="Genomic_DNA"/>
</dbReference>
<keyword evidence="2" id="KW-0732">Signal</keyword>
<dbReference type="EMBL" id="SJPJ01000003">
    <property type="protein sequence ID" value="TWT75801.1"/>
    <property type="molecule type" value="Genomic_DNA"/>
</dbReference>
<dbReference type="AlphaFoldDB" id="A0A5C5YY54"/>
<keyword evidence="5" id="KW-1185">Reference proteome</keyword>
<accession>A0A5C5YY54</accession>